<keyword evidence="3" id="KW-1185">Reference proteome</keyword>
<protein>
    <recommendedName>
        <fullName evidence="4">NIPSNAP domain-containing protein</fullName>
    </recommendedName>
</protein>
<dbReference type="EMBL" id="JAGSPB010000003">
    <property type="protein sequence ID" value="MBV7267307.1"/>
    <property type="molecule type" value="Genomic_DNA"/>
</dbReference>
<evidence type="ECO:0000256" key="1">
    <source>
        <dbReference type="SAM" id="SignalP"/>
    </source>
</evidence>
<reference evidence="2 3" key="1">
    <citation type="submission" date="2021-04" db="EMBL/GenBank/DDBJ databases">
        <authorList>
            <person name="Pira H."/>
            <person name="Risdian C."/>
            <person name="Wink J."/>
        </authorList>
    </citation>
    <scope>NUCLEOTIDE SEQUENCE [LARGE SCALE GENOMIC DNA]</scope>
    <source>
        <strain evidence="2 3">WH131</strain>
    </source>
</reference>
<proteinExistence type="predicted"/>
<name>A0ABS6SS54_9SPHN</name>
<evidence type="ECO:0008006" key="4">
    <source>
        <dbReference type="Google" id="ProtNLM"/>
    </source>
</evidence>
<dbReference type="Proteomes" id="UP000699975">
    <property type="component" value="Unassembled WGS sequence"/>
</dbReference>
<keyword evidence="1" id="KW-0732">Signal</keyword>
<sequence>MRKTLLIAAAIALPMTATPVLADNHAAGEPELLDQDWHRVNFVRFHEGKQGRASEIIGMFQKADEAVGRTPPIMIHMNTGPWHMIGAFPMKEGIASMGWAETADDKAWRDAFAEIAGGPDEARALWEEFSSLIAERQRHVGHTH</sequence>
<feature type="signal peptide" evidence="1">
    <location>
        <begin position="1"/>
        <end position="22"/>
    </location>
</feature>
<gene>
    <name evidence="2" type="ORF">KCG45_14065</name>
</gene>
<evidence type="ECO:0000313" key="2">
    <source>
        <dbReference type="EMBL" id="MBV7267307.1"/>
    </source>
</evidence>
<accession>A0ABS6SS54</accession>
<organism evidence="2 3">
    <name type="scientific">Erythrobacter ani</name>
    <dbReference type="NCBI Taxonomy" id="2827235"/>
    <lineage>
        <taxon>Bacteria</taxon>
        <taxon>Pseudomonadati</taxon>
        <taxon>Pseudomonadota</taxon>
        <taxon>Alphaproteobacteria</taxon>
        <taxon>Sphingomonadales</taxon>
        <taxon>Erythrobacteraceae</taxon>
        <taxon>Erythrobacter/Porphyrobacter group</taxon>
        <taxon>Erythrobacter</taxon>
    </lineage>
</organism>
<feature type="chain" id="PRO_5047054320" description="NIPSNAP domain-containing protein" evidence="1">
    <location>
        <begin position="23"/>
        <end position="144"/>
    </location>
</feature>
<comment type="caution">
    <text evidence="2">The sequence shown here is derived from an EMBL/GenBank/DDBJ whole genome shotgun (WGS) entry which is preliminary data.</text>
</comment>
<dbReference type="RefSeq" id="WP_218317927.1">
    <property type="nucleotide sequence ID" value="NZ_JAGSPB010000003.1"/>
</dbReference>
<evidence type="ECO:0000313" key="3">
    <source>
        <dbReference type="Proteomes" id="UP000699975"/>
    </source>
</evidence>